<comment type="function">
    <text evidence="1">A possible function for this protein is to guide the assembly of the membrane sector of the ATPase enzyme complex.</text>
</comment>
<feature type="compositionally biased region" description="Basic and acidic residues" evidence="2">
    <location>
        <begin position="91"/>
        <end position="111"/>
    </location>
</feature>
<organism evidence="4 5">
    <name type="scientific">Hypericibacter adhaerens</name>
    <dbReference type="NCBI Taxonomy" id="2602016"/>
    <lineage>
        <taxon>Bacteria</taxon>
        <taxon>Pseudomonadati</taxon>
        <taxon>Pseudomonadota</taxon>
        <taxon>Alphaproteobacteria</taxon>
        <taxon>Rhodospirillales</taxon>
        <taxon>Dongiaceae</taxon>
        <taxon>Hypericibacter</taxon>
    </lineage>
</organism>
<evidence type="ECO:0000256" key="2">
    <source>
        <dbReference type="SAM" id="MobiDB-lite"/>
    </source>
</evidence>
<evidence type="ECO:0000313" key="5">
    <source>
        <dbReference type="Proteomes" id="UP000325797"/>
    </source>
</evidence>
<keyword evidence="1" id="KW-0406">Ion transport</keyword>
<dbReference type="Pfam" id="PF09527">
    <property type="entry name" value="ATPase_gene1"/>
    <property type="match status" value="1"/>
</dbReference>
<dbReference type="PIRSF" id="PIRSF032126">
    <property type="entry name" value="F0F1_ATP_synthase_subunit_I"/>
    <property type="match status" value="1"/>
</dbReference>
<dbReference type="GO" id="GO:0045259">
    <property type="term" value="C:proton-transporting ATP synthase complex"/>
    <property type="evidence" value="ECO:0007669"/>
    <property type="project" value="UniProtKB-UniRule"/>
</dbReference>
<sequence>MNDLDARLKAARARQNEGKSDGRGPALPAERGAGAGYRVAVELIGGMLFGAGLGWWLDQELGTKPWLMVLLFLLGAAGGLLNAYRAMTQADRSEQDKDRPQGPGGDGRKKD</sequence>
<evidence type="ECO:0000256" key="1">
    <source>
        <dbReference type="PIRNR" id="PIRNR032126"/>
    </source>
</evidence>
<gene>
    <name evidence="4" type="ORF">FRZ61_08060</name>
</gene>
<protein>
    <recommendedName>
        <fullName evidence="1">ATP synthase protein I</fullName>
    </recommendedName>
</protein>
<keyword evidence="5" id="KW-1185">Reference proteome</keyword>
<reference evidence="4 5" key="1">
    <citation type="submission" date="2019-08" db="EMBL/GenBank/DDBJ databases">
        <title>Hyperibacter terrae gen. nov., sp. nov. and Hyperibacter viscosus sp. nov., two new members in the family Rhodospirillaceae isolated from the rhizosphere of Hypericum perforatum.</title>
        <authorList>
            <person name="Noviana Z."/>
        </authorList>
    </citation>
    <scope>NUCLEOTIDE SEQUENCE [LARGE SCALE GENOMIC DNA]</scope>
    <source>
        <strain evidence="4 5">R5959</strain>
    </source>
</reference>
<evidence type="ECO:0000256" key="3">
    <source>
        <dbReference type="SAM" id="Phobius"/>
    </source>
</evidence>
<accession>A0A5J6N1T6</accession>
<comment type="similarity">
    <text evidence="1">Belongs to the bacterial AtpI family.</text>
</comment>
<evidence type="ECO:0000313" key="4">
    <source>
        <dbReference type="EMBL" id="QEX20886.1"/>
    </source>
</evidence>
<dbReference type="InterPro" id="IPR016989">
    <property type="entry name" value="Atp1_alphaprobac"/>
</dbReference>
<dbReference type="Proteomes" id="UP000325797">
    <property type="component" value="Chromosome"/>
</dbReference>
<feature type="compositionally biased region" description="Basic and acidic residues" evidence="2">
    <location>
        <begin position="1"/>
        <end position="22"/>
    </location>
</feature>
<feature type="transmembrane region" description="Helical" evidence="3">
    <location>
        <begin position="63"/>
        <end position="84"/>
    </location>
</feature>
<feature type="region of interest" description="Disordered" evidence="2">
    <location>
        <begin position="1"/>
        <end position="31"/>
    </location>
</feature>
<name>A0A5J6N1T6_9PROT</name>
<keyword evidence="1 3" id="KW-0472">Membrane</keyword>
<keyword evidence="3" id="KW-1133">Transmembrane helix</keyword>
<dbReference type="EMBL" id="CP042582">
    <property type="protein sequence ID" value="QEX20886.1"/>
    <property type="molecule type" value="Genomic_DNA"/>
</dbReference>
<dbReference type="AlphaFoldDB" id="A0A5J6N1T6"/>
<dbReference type="GO" id="GO:1902600">
    <property type="term" value="P:proton transmembrane transport"/>
    <property type="evidence" value="ECO:0007669"/>
    <property type="project" value="UniProtKB-KW"/>
</dbReference>
<dbReference type="InterPro" id="IPR032820">
    <property type="entry name" value="ATPase_put"/>
</dbReference>
<dbReference type="RefSeq" id="WP_191909285.1">
    <property type="nucleotide sequence ID" value="NZ_CP042582.1"/>
</dbReference>
<keyword evidence="1" id="KW-0375">Hydrogen ion transport</keyword>
<proteinExistence type="inferred from homology"/>
<keyword evidence="1" id="KW-0813">Transport</keyword>
<feature type="region of interest" description="Disordered" evidence="2">
    <location>
        <begin position="88"/>
        <end position="111"/>
    </location>
</feature>
<keyword evidence="3" id="KW-0812">Transmembrane</keyword>
<dbReference type="KEGG" id="hadh:FRZ61_08060"/>
<feature type="transmembrane region" description="Helical" evidence="3">
    <location>
        <begin position="39"/>
        <end position="57"/>
    </location>
</feature>